<dbReference type="EMBL" id="JACHOC010000010">
    <property type="protein sequence ID" value="MBB4624570.1"/>
    <property type="molecule type" value="Genomic_DNA"/>
</dbReference>
<dbReference type="Pfam" id="PF02518">
    <property type="entry name" value="HATPase_c"/>
    <property type="match status" value="1"/>
</dbReference>
<name>A0ABR6KSU0_9BACT</name>
<dbReference type="SMART" id="SM00388">
    <property type="entry name" value="HisKA"/>
    <property type="match status" value="1"/>
</dbReference>
<evidence type="ECO:0000313" key="12">
    <source>
        <dbReference type="Proteomes" id="UP000533637"/>
    </source>
</evidence>
<dbReference type="EC" id="2.7.13.3" evidence="2"/>
<evidence type="ECO:0000256" key="2">
    <source>
        <dbReference type="ARBA" id="ARBA00012438"/>
    </source>
</evidence>
<evidence type="ECO:0000256" key="6">
    <source>
        <dbReference type="ARBA" id="ARBA00023012"/>
    </source>
</evidence>
<dbReference type="Gene3D" id="3.30.565.10">
    <property type="entry name" value="Histidine kinase-like ATPase, C-terminal domain"/>
    <property type="match status" value="1"/>
</dbReference>
<keyword evidence="9" id="KW-0812">Transmembrane</keyword>
<feature type="transmembrane region" description="Helical" evidence="9">
    <location>
        <begin position="430"/>
        <end position="450"/>
    </location>
</feature>
<dbReference type="Gene3D" id="1.25.40.10">
    <property type="entry name" value="Tetratricopeptide repeat domain"/>
    <property type="match status" value="2"/>
</dbReference>
<dbReference type="RefSeq" id="WP_183672168.1">
    <property type="nucleotide sequence ID" value="NZ_BMPB01000009.1"/>
</dbReference>
<organism evidence="11 12">
    <name type="scientific">Parabacteroides faecis</name>
    <dbReference type="NCBI Taxonomy" id="1217282"/>
    <lineage>
        <taxon>Bacteria</taxon>
        <taxon>Pseudomonadati</taxon>
        <taxon>Bacteroidota</taxon>
        <taxon>Bacteroidia</taxon>
        <taxon>Bacteroidales</taxon>
        <taxon>Tannerellaceae</taxon>
        <taxon>Parabacteroides</taxon>
    </lineage>
</organism>
<dbReference type="InterPro" id="IPR036097">
    <property type="entry name" value="HisK_dim/P_sf"/>
</dbReference>
<dbReference type="InterPro" id="IPR019734">
    <property type="entry name" value="TPR_rpt"/>
</dbReference>
<keyword evidence="5 11" id="KW-0418">Kinase</keyword>
<keyword evidence="12" id="KW-1185">Reference proteome</keyword>
<dbReference type="PROSITE" id="PS50109">
    <property type="entry name" value="HIS_KIN"/>
    <property type="match status" value="1"/>
</dbReference>
<accession>A0ABR6KSU0</accession>
<feature type="repeat" description="TPR" evidence="7">
    <location>
        <begin position="184"/>
        <end position="217"/>
    </location>
</feature>
<evidence type="ECO:0000256" key="9">
    <source>
        <dbReference type="SAM" id="Phobius"/>
    </source>
</evidence>
<gene>
    <name evidence="11" type="ORF">GGQ57_004501</name>
</gene>
<feature type="domain" description="Histidine kinase" evidence="10">
    <location>
        <begin position="504"/>
        <end position="718"/>
    </location>
</feature>
<dbReference type="PRINTS" id="PR00344">
    <property type="entry name" value="BCTRLSENSOR"/>
</dbReference>
<proteinExistence type="predicted"/>
<feature type="coiled-coil region" evidence="8">
    <location>
        <begin position="450"/>
        <end position="498"/>
    </location>
</feature>
<evidence type="ECO:0000256" key="3">
    <source>
        <dbReference type="ARBA" id="ARBA00022553"/>
    </source>
</evidence>
<evidence type="ECO:0000256" key="7">
    <source>
        <dbReference type="PROSITE-ProRule" id="PRU00339"/>
    </source>
</evidence>
<evidence type="ECO:0000313" key="11">
    <source>
        <dbReference type="EMBL" id="MBB4624570.1"/>
    </source>
</evidence>
<dbReference type="InterPro" id="IPR003594">
    <property type="entry name" value="HATPase_dom"/>
</dbReference>
<dbReference type="Pfam" id="PF00512">
    <property type="entry name" value="HisKA"/>
    <property type="match status" value="1"/>
</dbReference>
<dbReference type="SUPFAM" id="SSF55874">
    <property type="entry name" value="ATPase domain of HSP90 chaperone/DNA topoisomerase II/histidine kinase"/>
    <property type="match status" value="1"/>
</dbReference>
<reference evidence="11 12" key="1">
    <citation type="submission" date="2020-08" db="EMBL/GenBank/DDBJ databases">
        <title>Genomic Encyclopedia of Type Strains, Phase IV (KMG-IV): sequencing the most valuable type-strain genomes for metagenomic binning, comparative biology and taxonomic classification.</title>
        <authorList>
            <person name="Goeker M."/>
        </authorList>
    </citation>
    <scope>NUCLEOTIDE SEQUENCE [LARGE SCALE GENOMIC DNA]</scope>
    <source>
        <strain evidence="11 12">DSM 102983</strain>
    </source>
</reference>
<comment type="catalytic activity">
    <reaction evidence="1">
        <text>ATP + protein L-histidine = ADP + protein N-phospho-L-histidine.</text>
        <dbReference type="EC" id="2.7.13.3"/>
    </reaction>
</comment>
<dbReference type="InterPro" id="IPR036890">
    <property type="entry name" value="HATPase_C_sf"/>
</dbReference>
<comment type="caution">
    <text evidence="11">The sequence shown here is derived from an EMBL/GenBank/DDBJ whole genome shotgun (WGS) entry which is preliminary data.</text>
</comment>
<evidence type="ECO:0000256" key="8">
    <source>
        <dbReference type="SAM" id="Coils"/>
    </source>
</evidence>
<dbReference type="Proteomes" id="UP000533637">
    <property type="component" value="Unassembled WGS sequence"/>
</dbReference>
<evidence type="ECO:0000256" key="1">
    <source>
        <dbReference type="ARBA" id="ARBA00000085"/>
    </source>
</evidence>
<dbReference type="GO" id="GO:0016301">
    <property type="term" value="F:kinase activity"/>
    <property type="evidence" value="ECO:0007669"/>
    <property type="project" value="UniProtKB-KW"/>
</dbReference>
<keyword evidence="7" id="KW-0802">TPR repeat</keyword>
<dbReference type="PROSITE" id="PS50005">
    <property type="entry name" value="TPR"/>
    <property type="match status" value="1"/>
</dbReference>
<keyword evidence="9" id="KW-0472">Membrane</keyword>
<dbReference type="Gene3D" id="1.10.287.130">
    <property type="match status" value="1"/>
</dbReference>
<keyword evidence="6" id="KW-0902">Two-component regulatory system</keyword>
<evidence type="ECO:0000256" key="4">
    <source>
        <dbReference type="ARBA" id="ARBA00022679"/>
    </source>
</evidence>
<evidence type="ECO:0000259" key="10">
    <source>
        <dbReference type="PROSITE" id="PS50109"/>
    </source>
</evidence>
<dbReference type="SMART" id="SM00387">
    <property type="entry name" value="HATPase_c"/>
    <property type="match status" value="1"/>
</dbReference>
<keyword evidence="3" id="KW-0597">Phosphoprotein</keyword>
<dbReference type="PANTHER" id="PTHR43711:SF31">
    <property type="entry name" value="HISTIDINE KINASE"/>
    <property type="match status" value="1"/>
</dbReference>
<evidence type="ECO:0000256" key="5">
    <source>
        <dbReference type="ARBA" id="ARBA00022777"/>
    </source>
</evidence>
<dbReference type="PANTHER" id="PTHR43711">
    <property type="entry name" value="TWO-COMPONENT HISTIDINE KINASE"/>
    <property type="match status" value="1"/>
</dbReference>
<dbReference type="InterPro" id="IPR005467">
    <property type="entry name" value="His_kinase_dom"/>
</dbReference>
<protein>
    <recommendedName>
        <fullName evidence="2">histidine kinase</fullName>
        <ecNumber evidence="2">2.7.13.3</ecNumber>
    </recommendedName>
</protein>
<dbReference type="InterPro" id="IPR004358">
    <property type="entry name" value="Sig_transdc_His_kin-like_C"/>
</dbReference>
<keyword evidence="9" id="KW-1133">Transmembrane helix</keyword>
<dbReference type="InterPro" id="IPR011990">
    <property type="entry name" value="TPR-like_helical_dom_sf"/>
</dbReference>
<dbReference type="CDD" id="cd00082">
    <property type="entry name" value="HisKA"/>
    <property type="match status" value="1"/>
</dbReference>
<dbReference type="SUPFAM" id="SSF47384">
    <property type="entry name" value="Homodimeric domain of signal transducing histidine kinase"/>
    <property type="match status" value="1"/>
</dbReference>
<sequence>MIKSYIWRIHFRISRPALLVYLILAAFIFTVEFPLYAENTIGKKDIELLEDSLAKELDAMPRDSFYLYKITGLELLLFDSPRFLYYAELKEKEAWRQNRLGFVCESFSDRAIYYVNKNNIDSFYFWKNKMDPLALENKEYNYYFYLANLEVQMLLEQKQIQQAIRTAQKMYDTARQYDSLEGLVASNMGLGSAMKEAKRYKEAIASFETAFSLIPLEETRWKAWKMDICQNLITICSITNEYSKGLEFIRSNEELIEFIRKQKVDNSEKKSFLMNEWVDLQIWKAKFYTKLGKTSEALNILDEIKRNYPDIANQKQQNYFLAMADYFEATGQYNQALDTFQKACEFMKQTNSDLNPAIQEQKARLLGLAGFQREAIEEYQKLNVLKDSINSAWLDSQLNEFRTIYETDHLKLKNNELELKFKHNQLTTSYVLLIVVIIALLYISILYLHIARTKKKLEKSESELIQEKKELIKSKESLRIAKEKAEEIRDMALKVERKESFFANMSHEIRTPLNAIVGFSNLLASDEEIDPEERILFINTINQNCELLLKLVNDILDLSRMESGKMSFSFENYNLSQLLSEIYSAHQLSVPRNLEFIKSIPEKAIFARVDKTRLRQVISNFINNAVKFTQEGHIKIGYQLEEINQKIVLFVEDTGQGIPEEHQKKIFERFYKMDDTDKGTGLGLSISTVIAEKLGGHLELRSKVGEGSCFSIVLPYDKELNINIFR</sequence>
<keyword evidence="4" id="KW-0808">Transferase</keyword>
<dbReference type="InterPro" id="IPR003661">
    <property type="entry name" value="HisK_dim/P_dom"/>
</dbReference>
<dbReference type="SUPFAM" id="SSF48452">
    <property type="entry name" value="TPR-like"/>
    <property type="match status" value="1"/>
</dbReference>
<dbReference type="InterPro" id="IPR050736">
    <property type="entry name" value="Sensor_HK_Regulatory"/>
</dbReference>
<keyword evidence="8" id="KW-0175">Coiled coil</keyword>